<dbReference type="Gene3D" id="2.30.42.10">
    <property type="match status" value="3"/>
</dbReference>
<feature type="compositionally biased region" description="Basic and acidic residues" evidence="5">
    <location>
        <begin position="1280"/>
        <end position="1318"/>
    </location>
</feature>
<feature type="compositionally biased region" description="Polar residues" evidence="5">
    <location>
        <begin position="489"/>
        <end position="508"/>
    </location>
</feature>
<evidence type="ECO:0000256" key="3">
    <source>
        <dbReference type="ARBA" id="ARBA00022737"/>
    </source>
</evidence>
<dbReference type="GO" id="GO:0051301">
    <property type="term" value="P:cell division"/>
    <property type="evidence" value="ECO:0007669"/>
    <property type="project" value="UniProtKB-KW"/>
</dbReference>
<feature type="compositionally biased region" description="Basic and acidic residues" evidence="5">
    <location>
        <begin position="1761"/>
        <end position="1797"/>
    </location>
</feature>
<dbReference type="GO" id="GO:0008104">
    <property type="term" value="P:intracellular protein localization"/>
    <property type="evidence" value="ECO:0007669"/>
    <property type="project" value="TreeGrafter"/>
</dbReference>
<feature type="compositionally biased region" description="Basic and acidic residues" evidence="5">
    <location>
        <begin position="1626"/>
        <end position="1676"/>
    </location>
</feature>
<feature type="compositionally biased region" description="Low complexity" evidence="5">
    <location>
        <begin position="95"/>
        <end position="104"/>
    </location>
</feature>
<feature type="region of interest" description="Disordered" evidence="5">
    <location>
        <begin position="1626"/>
        <end position="1828"/>
    </location>
</feature>
<reference evidence="7 8" key="1">
    <citation type="submission" date="2024-02" db="EMBL/GenBank/DDBJ databases">
        <title>Chromosome-scale genome assembly of the rough periwinkle Littorina saxatilis.</title>
        <authorList>
            <person name="De Jode A."/>
            <person name="Faria R."/>
            <person name="Formenti G."/>
            <person name="Sims Y."/>
            <person name="Smith T.P."/>
            <person name="Tracey A."/>
            <person name="Wood J.M.D."/>
            <person name="Zagrodzka Z.B."/>
            <person name="Johannesson K."/>
            <person name="Butlin R.K."/>
            <person name="Leder E.H."/>
        </authorList>
    </citation>
    <scope>NUCLEOTIDE SEQUENCE [LARGE SCALE GENOMIC DNA]</scope>
    <source>
        <strain evidence="7">Snail1</strain>
        <tissue evidence="7">Muscle</tissue>
    </source>
</reference>
<feature type="compositionally biased region" description="Basic and acidic residues" evidence="5">
    <location>
        <begin position="1056"/>
        <end position="1072"/>
    </location>
</feature>
<feature type="compositionally biased region" description="Polar residues" evidence="5">
    <location>
        <begin position="1690"/>
        <end position="1725"/>
    </location>
</feature>
<gene>
    <name evidence="7" type="ORF">V1264_014790</name>
</gene>
<dbReference type="InterPro" id="IPR036034">
    <property type="entry name" value="PDZ_sf"/>
</dbReference>
<dbReference type="InterPro" id="IPR052213">
    <property type="entry name" value="PAR3"/>
</dbReference>
<comment type="caution">
    <text evidence="7">The sequence shown here is derived from an EMBL/GenBank/DDBJ whole genome shotgun (WGS) entry which is preliminary data.</text>
</comment>
<evidence type="ECO:0000313" key="7">
    <source>
        <dbReference type="EMBL" id="KAK7111004.1"/>
    </source>
</evidence>
<feature type="region of interest" description="Disordered" evidence="5">
    <location>
        <begin position="81"/>
        <end position="180"/>
    </location>
</feature>
<feature type="compositionally biased region" description="Low complexity" evidence="5">
    <location>
        <begin position="1222"/>
        <end position="1231"/>
    </location>
</feature>
<dbReference type="GO" id="GO:0005938">
    <property type="term" value="C:cell cortex"/>
    <property type="evidence" value="ECO:0007669"/>
    <property type="project" value="TreeGrafter"/>
</dbReference>
<feature type="region of interest" description="Disordered" evidence="5">
    <location>
        <begin position="1507"/>
        <end position="1550"/>
    </location>
</feature>
<evidence type="ECO:0000313" key="8">
    <source>
        <dbReference type="Proteomes" id="UP001374579"/>
    </source>
</evidence>
<feature type="compositionally biased region" description="Gly residues" evidence="5">
    <location>
        <begin position="1413"/>
        <end position="1423"/>
    </location>
</feature>
<feature type="region of interest" description="Disordered" evidence="5">
    <location>
        <begin position="286"/>
        <end position="336"/>
    </location>
</feature>
<feature type="compositionally biased region" description="Low complexity" evidence="5">
    <location>
        <begin position="463"/>
        <end position="488"/>
    </location>
</feature>
<dbReference type="SUPFAM" id="SSF50156">
    <property type="entry name" value="PDZ domain-like"/>
    <property type="match status" value="3"/>
</dbReference>
<evidence type="ECO:0000259" key="6">
    <source>
        <dbReference type="PROSITE" id="PS50106"/>
    </source>
</evidence>
<dbReference type="GO" id="GO:0005912">
    <property type="term" value="C:adherens junction"/>
    <property type="evidence" value="ECO:0007669"/>
    <property type="project" value="TreeGrafter"/>
</dbReference>
<dbReference type="GO" id="GO:0045197">
    <property type="term" value="P:establishment or maintenance of epithelial cell apical/basal polarity"/>
    <property type="evidence" value="ECO:0007669"/>
    <property type="project" value="TreeGrafter"/>
</dbReference>
<feature type="region of interest" description="Disordered" evidence="5">
    <location>
        <begin position="979"/>
        <end position="1423"/>
    </location>
</feature>
<dbReference type="PROSITE" id="PS50106">
    <property type="entry name" value="PDZ"/>
    <property type="match status" value="3"/>
</dbReference>
<feature type="region of interest" description="Disordered" evidence="5">
    <location>
        <begin position="939"/>
        <end position="960"/>
    </location>
</feature>
<dbReference type="FunFam" id="2.30.42.10:FF:000011">
    <property type="entry name" value="partitioning defective 3 homolog isoform X1"/>
    <property type="match status" value="1"/>
</dbReference>
<name>A0AAN9GK44_9CAEN</name>
<feature type="region of interest" description="Disordered" evidence="5">
    <location>
        <begin position="422"/>
        <end position="568"/>
    </location>
</feature>
<feature type="region of interest" description="Disordered" evidence="5">
    <location>
        <begin position="678"/>
        <end position="730"/>
    </location>
</feature>
<evidence type="ECO:0000256" key="2">
    <source>
        <dbReference type="ARBA" id="ARBA00022618"/>
    </source>
</evidence>
<dbReference type="GO" id="GO:0016324">
    <property type="term" value="C:apical plasma membrane"/>
    <property type="evidence" value="ECO:0007669"/>
    <property type="project" value="TreeGrafter"/>
</dbReference>
<evidence type="ECO:0000256" key="5">
    <source>
        <dbReference type="SAM" id="MobiDB-lite"/>
    </source>
</evidence>
<dbReference type="CDD" id="cd23058">
    <property type="entry name" value="PDZ2_Par3-like"/>
    <property type="match status" value="1"/>
</dbReference>
<dbReference type="Pfam" id="PF00595">
    <property type="entry name" value="PDZ"/>
    <property type="match status" value="3"/>
</dbReference>
<feature type="compositionally biased region" description="Basic and acidic residues" evidence="5">
    <location>
        <begin position="697"/>
        <end position="726"/>
    </location>
</feature>
<dbReference type="Proteomes" id="UP001374579">
    <property type="component" value="Unassembled WGS sequence"/>
</dbReference>
<feature type="domain" description="PDZ" evidence="6">
    <location>
        <begin position="337"/>
        <end position="423"/>
    </location>
</feature>
<feature type="compositionally biased region" description="Polar residues" evidence="5">
    <location>
        <begin position="1212"/>
        <end position="1221"/>
    </location>
</feature>
<keyword evidence="8" id="KW-1185">Reference proteome</keyword>
<feature type="compositionally biased region" description="Polar residues" evidence="5">
    <location>
        <begin position="872"/>
        <end position="894"/>
    </location>
</feature>
<feature type="compositionally biased region" description="Basic and acidic residues" evidence="5">
    <location>
        <begin position="1507"/>
        <end position="1529"/>
    </location>
</feature>
<feature type="compositionally biased region" description="Basic and acidic residues" evidence="5">
    <location>
        <begin position="1025"/>
        <end position="1047"/>
    </location>
</feature>
<feature type="compositionally biased region" description="Low complexity" evidence="5">
    <location>
        <begin position="318"/>
        <end position="331"/>
    </location>
</feature>
<feature type="compositionally biased region" description="Acidic residues" evidence="5">
    <location>
        <begin position="233"/>
        <end position="242"/>
    </location>
</feature>
<dbReference type="GO" id="GO:0051660">
    <property type="term" value="P:establishment of centrosome localization"/>
    <property type="evidence" value="ECO:0007669"/>
    <property type="project" value="TreeGrafter"/>
</dbReference>
<feature type="domain" description="PDZ" evidence="6">
    <location>
        <begin position="746"/>
        <end position="823"/>
    </location>
</feature>
<feature type="compositionally biased region" description="Basic residues" evidence="5">
    <location>
        <begin position="1747"/>
        <end position="1756"/>
    </location>
</feature>
<dbReference type="SMART" id="SM00228">
    <property type="entry name" value="PDZ"/>
    <property type="match status" value="3"/>
</dbReference>
<dbReference type="GO" id="GO:0007155">
    <property type="term" value="P:cell adhesion"/>
    <property type="evidence" value="ECO:0007669"/>
    <property type="project" value="TreeGrafter"/>
</dbReference>
<keyword evidence="2" id="KW-0132">Cell division</keyword>
<dbReference type="InterPro" id="IPR001478">
    <property type="entry name" value="PDZ"/>
</dbReference>
<dbReference type="PANTHER" id="PTHR16484">
    <property type="entry name" value="PARTITIONING DEFECTIVE 3 RELATED"/>
    <property type="match status" value="1"/>
</dbReference>
<feature type="domain" description="PDZ" evidence="6">
    <location>
        <begin position="581"/>
        <end position="666"/>
    </location>
</feature>
<dbReference type="EMBL" id="JBAMIC010000003">
    <property type="protein sequence ID" value="KAK7111004.1"/>
    <property type="molecule type" value="Genomic_DNA"/>
</dbReference>
<dbReference type="CDD" id="cd23059">
    <property type="entry name" value="PDZ3_Par3-like"/>
    <property type="match status" value="1"/>
</dbReference>
<keyword evidence="3" id="KW-0677">Repeat</keyword>
<feature type="compositionally biased region" description="Low complexity" evidence="5">
    <location>
        <begin position="1393"/>
        <end position="1409"/>
    </location>
</feature>
<organism evidence="7 8">
    <name type="scientific">Littorina saxatilis</name>
    <dbReference type="NCBI Taxonomy" id="31220"/>
    <lineage>
        <taxon>Eukaryota</taxon>
        <taxon>Metazoa</taxon>
        <taxon>Spiralia</taxon>
        <taxon>Lophotrochozoa</taxon>
        <taxon>Mollusca</taxon>
        <taxon>Gastropoda</taxon>
        <taxon>Caenogastropoda</taxon>
        <taxon>Littorinimorpha</taxon>
        <taxon>Littorinoidea</taxon>
        <taxon>Littorinidae</taxon>
        <taxon>Littorina</taxon>
    </lineage>
</organism>
<dbReference type="GO" id="GO:0000226">
    <property type="term" value="P:microtubule cytoskeleton organization"/>
    <property type="evidence" value="ECO:0007669"/>
    <property type="project" value="TreeGrafter"/>
</dbReference>
<dbReference type="Gene3D" id="3.10.20.90">
    <property type="entry name" value="Phosphatidylinositol 3-kinase Catalytic Subunit, Chain A, domain 1"/>
    <property type="match status" value="1"/>
</dbReference>
<feature type="region of interest" description="Disordered" evidence="5">
    <location>
        <begin position="872"/>
        <end position="896"/>
    </location>
</feature>
<dbReference type="GO" id="GO:0043296">
    <property type="term" value="C:apical junction complex"/>
    <property type="evidence" value="ECO:0007669"/>
    <property type="project" value="TreeGrafter"/>
</dbReference>
<proteinExistence type="inferred from homology"/>
<evidence type="ECO:0000256" key="1">
    <source>
        <dbReference type="ARBA" id="ARBA00005358"/>
    </source>
</evidence>
<feature type="compositionally biased region" description="Polar residues" evidence="5">
    <location>
        <begin position="1132"/>
        <end position="1143"/>
    </location>
</feature>
<feature type="compositionally biased region" description="Low complexity" evidence="5">
    <location>
        <begin position="141"/>
        <end position="163"/>
    </location>
</feature>
<comment type="similarity">
    <text evidence="1">Belongs to the PAR3 family.</text>
</comment>
<protein>
    <recommendedName>
        <fullName evidence="6">PDZ domain-containing protein</fullName>
    </recommendedName>
</protein>
<dbReference type="Pfam" id="PF12053">
    <property type="entry name" value="Par3_HAL_N_term"/>
    <property type="match status" value="1"/>
</dbReference>
<feature type="compositionally biased region" description="Acidic residues" evidence="5">
    <location>
        <begin position="1004"/>
        <end position="1015"/>
    </location>
</feature>
<accession>A0AAN9GK44</accession>
<dbReference type="PANTHER" id="PTHR16484:SF17">
    <property type="entry name" value="BAZOOKA, ISOFORM B"/>
    <property type="match status" value="1"/>
</dbReference>
<evidence type="ECO:0000256" key="4">
    <source>
        <dbReference type="ARBA" id="ARBA00023306"/>
    </source>
</evidence>
<dbReference type="GO" id="GO:0030010">
    <property type="term" value="P:establishment of cell polarity"/>
    <property type="evidence" value="ECO:0007669"/>
    <property type="project" value="TreeGrafter"/>
</dbReference>
<dbReference type="GO" id="GO:0035091">
    <property type="term" value="F:phosphatidylinositol binding"/>
    <property type="evidence" value="ECO:0007669"/>
    <property type="project" value="TreeGrafter"/>
</dbReference>
<feature type="compositionally biased region" description="Basic and acidic residues" evidence="5">
    <location>
        <begin position="286"/>
        <end position="312"/>
    </location>
</feature>
<dbReference type="InterPro" id="IPR021922">
    <property type="entry name" value="Par3/HAL_N"/>
</dbReference>
<feature type="compositionally biased region" description="Low complexity" evidence="5">
    <location>
        <begin position="1319"/>
        <end position="1377"/>
    </location>
</feature>
<feature type="compositionally biased region" description="Pro residues" evidence="5">
    <location>
        <begin position="1096"/>
        <end position="1106"/>
    </location>
</feature>
<feature type="compositionally biased region" description="Low complexity" evidence="5">
    <location>
        <begin position="514"/>
        <end position="529"/>
    </location>
</feature>
<sequence>MKVIVCFDSVRVIVPCGDGEILVRELITKAIHRYRKATGKAGSHWVDVLNLKTISGGGILDPDDQLNDVCDDREQLIADFDEEGRPPHHNGGDGASASSTGTTSPEMFQGQDREGGGSGSDDNDYDSQGQGPGPPTPTHRSYNTHSSSNDSNNNNQTITNSPTFPLIPRQENGKNDIIVTPRDLTIGSTLRVRRGSEPALNTLGDDAIQKPLIPINNGIIALHRRESVRESDEPNTDSSDEENSGKSTLDRRKKALLARFSRDAFRTSLSNRPEMFVWMEAQERQEEKFKQGKEEKSIKEDIPKKGKEERKGPVGASTTDTKTTKQQQQETGSTDCTVISLSNDGGPLGIHVVPASDDNGRDMGLMIQSVEPGGRIQKDGRLSQGDRIVEINGVDLASSTFTRAQDIFRSAMKTDEIRLKVVKVKKKPKPAARQPPAVMPKPRGHAPAKPSPLTLAPLKNTDSSDIPASPDKSSIPSKKEPSPSTSSSNGDSTLKTFFVSSPPKSGSYVNGAHPQPTTTSTPVSKKSQPIKPAPPIHISSPTKKTPPAVPVRHPTTSLTTQGKERPISAVTNTRKIGRKIEIDLKKGPLGLGFSVTSRDNVTGGDIPIYIKNILPKGAAIQDGCLKPGDRLLEVNGVSMSGKTQAEVVTMLRNTPQGSVVSMLVSRQEEVDERFTVPREMNASNPADPHGLPQKSGQEVEEKEVVAKPQADKSEDDKGEHLQPLDHSEEDLPAVVEKAPQEEIHLEIPLNDTESAGLGVSVKGKTVTTEQGQRDLGIFVKGVIAGGAASKDGRLQLNDQLLDVNGIKLHGIPNVAAMENLRRAMTTEGPIPGYIQLSVARKIGAPSPFPLSESSHDSSQNEMMMRHYRTRSDLSQTSDFVDSPNHSRQSSTSKVSDSEIMFFGDRTPSKEMLGSGHNLMSASNLRNESYLRANNDSLNDSSAFSEAVPSPGAFRSLDKNRGKMVPNVRPIQDEEFMMEEEDPYAHPNKSPLKQRPHSTIGFFGPEDEEGEGEESDLSPTSPIKSFHREGFGRQSMSEKRKGHVDPRSSEVYQRAKATKDHQKEGKGMERNYQREGAISAGGALGRSGSFESLPNSPTDPDPSPPHPAFTTNPGMTHDAQSSMHRPAPVREIPTSQSQGNLKHSSSVEDLSHAEPQAEPVTEEPGDPQVPAWRLSRLGRIRPCNESFRAAVDRSYDPVDSGVPMDTLEEESMESGSFSVGQRSTSGRSSFSSENAGEDYNSLKKKKAKDRKAGGGLLGFLRLGKGRKSTEDIGHSQGRSRSRSEERPSHLVISRDPEAAERVRKLSQQHVDDSRLKDQYQRIQEQQQRQLQHQQQLQQQLQQQQQQLRLQQQAQQRLASTSSLQSDSSSHTHPQSSSSRTESPFRPYQNEQHKGQVPAPRGRPAGAAPTRQRGDGAGGGEGGHLAGAAANRAERIQQLRQQHQQQHRARQGVYPMEQKEEIYEQRLQEDIYDQRLQDDEIRYTVPGEAPQDYPRMPQQVHHHNLRAEIHHDPRTTDPHRHDPRGTDESHHYHNSRIAGANEEYAEPLRRSDMHPRNFRADIQPKARMPEFHQNPPGEGVHSHRADVHHNPRAMEFHQNPAGEGVLSHRADIHHDPRAMEFHQNPAREGVHSHRADVHHDPRSMETHQTPRGDIHRRSLRAEIHPDPRRERPSLDPRSHLGVYDNMADQAGGNYSHQFSRPTSRQSETYRNSPYPSVSSMGSDSNTHPHAHNYPPHASHTLTGYDPHLLHHHHHHHLPHAPPHPHDMYDYESHYGTHEDRPGKRDSYVERQRQYFDESVRGFQDPPHRGAGYSATQRPVLRYTDPGSAKV</sequence>
<feature type="compositionally biased region" description="Polar residues" evidence="5">
    <location>
        <begin position="1108"/>
        <end position="1122"/>
    </location>
</feature>
<keyword evidence="4" id="KW-0131">Cell cycle</keyword>
<feature type="region of interest" description="Disordered" evidence="5">
    <location>
        <begin position="224"/>
        <end position="250"/>
    </location>
</feature>